<dbReference type="Pfam" id="PF04545">
    <property type="entry name" value="Sigma70_r4"/>
    <property type="match status" value="1"/>
</dbReference>
<dbReference type="Pfam" id="PF04542">
    <property type="entry name" value="Sigma70_r2"/>
    <property type="match status" value="1"/>
</dbReference>
<keyword evidence="10" id="KW-1185">Reference proteome</keyword>
<dbReference type="GO" id="GO:0016987">
    <property type="term" value="F:sigma factor activity"/>
    <property type="evidence" value="ECO:0007669"/>
    <property type="project" value="UniProtKB-KW"/>
</dbReference>
<feature type="domain" description="RNA polymerase sigma-70 region 4" evidence="8">
    <location>
        <begin position="255"/>
        <end position="306"/>
    </location>
</feature>
<gene>
    <name evidence="9" type="ORF">HNR50_003500</name>
</gene>
<dbReference type="AlphaFoldDB" id="A0A841RGB0"/>
<dbReference type="InterPro" id="IPR009042">
    <property type="entry name" value="RNA_pol_sigma70_r1_2"/>
</dbReference>
<dbReference type="InterPro" id="IPR013325">
    <property type="entry name" value="RNA_pol_sigma_r2"/>
</dbReference>
<keyword evidence="4" id="KW-0804">Transcription</keyword>
<keyword evidence="1" id="KW-0805">Transcription regulation</keyword>
<dbReference type="EMBL" id="JACHGJ010000008">
    <property type="protein sequence ID" value="MBB6481819.1"/>
    <property type="molecule type" value="Genomic_DNA"/>
</dbReference>
<evidence type="ECO:0000259" key="8">
    <source>
        <dbReference type="Pfam" id="PF04545"/>
    </source>
</evidence>
<dbReference type="NCBIfam" id="TIGR02937">
    <property type="entry name" value="sigma70-ECF"/>
    <property type="match status" value="1"/>
</dbReference>
<dbReference type="InterPro" id="IPR050239">
    <property type="entry name" value="Sigma-70_RNA_pol_init_factors"/>
</dbReference>
<evidence type="ECO:0000256" key="4">
    <source>
        <dbReference type="ARBA" id="ARBA00023163"/>
    </source>
</evidence>
<evidence type="ECO:0000256" key="3">
    <source>
        <dbReference type="ARBA" id="ARBA00023125"/>
    </source>
</evidence>
<reference evidence="9 10" key="1">
    <citation type="submission" date="2020-08" db="EMBL/GenBank/DDBJ databases">
        <title>Genomic Encyclopedia of Type Strains, Phase IV (KMG-IV): sequencing the most valuable type-strain genomes for metagenomic binning, comparative biology and taxonomic classification.</title>
        <authorList>
            <person name="Goeker M."/>
        </authorList>
    </citation>
    <scope>NUCLEOTIDE SEQUENCE [LARGE SCALE GENOMIC DNA]</scope>
    <source>
        <strain evidence="9 10">DSM 2461</strain>
    </source>
</reference>
<dbReference type="GO" id="GO:0003677">
    <property type="term" value="F:DNA binding"/>
    <property type="evidence" value="ECO:0007669"/>
    <property type="project" value="UniProtKB-KW"/>
</dbReference>
<keyword evidence="2" id="KW-0731">Sigma factor</keyword>
<dbReference type="Gene3D" id="1.10.601.10">
    <property type="entry name" value="RNA Polymerase Primary Sigma Factor"/>
    <property type="match status" value="1"/>
</dbReference>
<dbReference type="InterPro" id="IPR000943">
    <property type="entry name" value="RNA_pol_sigma70"/>
</dbReference>
<dbReference type="Proteomes" id="UP000587760">
    <property type="component" value="Unassembled WGS sequence"/>
</dbReference>
<evidence type="ECO:0000313" key="9">
    <source>
        <dbReference type="EMBL" id="MBB6481819.1"/>
    </source>
</evidence>
<evidence type="ECO:0000256" key="1">
    <source>
        <dbReference type="ARBA" id="ARBA00023015"/>
    </source>
</evidence>
<dbReference type="Pfam" id="PF00140">
    <property type="entry name" value="Sigma70_r1_2"/>
    <property type="match status" value="1"/>
</dbReference>
<accession>A0A841RGB0</accession>
<dbReference type="InterPro" id="IPR007624">
    <property type="entry name" value="RNA_pol_sigma70_r3"/>
</dbReference>
<dbReference type="InterPro" id="IPR036388">
    <property type="entry name" value="WH-like_DNA-bd_sf"/>
</dbReference>
<keyword evidence="3" id="KW-0238">DNA-binding</keyword>
<dbReference type="RefSeq" id="WP_184748056.1">
    <property type="nucleotide sequence ID" value="NZ_JACHGJ010000008.1"/>
</dbReference>
<dbReference type="InterPro" id="IPR007627">
    <property type="entry name" value="RNA_pol_sigma70_r2"/>
</dbReference>
<evidence type="ECO:0000313" key="10">
    <source>
        <dbReference type="Proteomes" id="UP000587760"/>
    </source>
</evidence>
<feature type="domain" description="RNA polymerase sigma-70 region 1.2" evidence="5">
    <location>
        <begin position="17"/>
        <end position="40"/>
    </location>
</feature>
<comment type="caution">
    <text evidence="9">The sequence shown here is derived from an EMBL/GenBank/DDBJ whole genome shotgun (WGS) entry which is preliminary data.</text>
</comment>
<dbReference type="PRINTS" id="PR00046">
    <property type="entry name" value="SIGMA70FCT"/>
</dbReference>
<dbReference type="PANTHER" id="PTHR30603:SF47">
    <property type="entry name" value="RNA POLYMERASE SIGMA FACTOR SIGD, CHLOROPLASTIC"/>
    <property type="match status" value="1"/>
</dbReference>
<evidence type="ECO:0000256" key="2">
    <source>
        <dbReference type="ARBA" id="ARBA00023082"/>
    </source>
</evidence>
<organism evidence="9 10">
    <name type="scientific">Spirochaeta isovalerica</name>
    <dbReference type="NCBI Taxonomy" id="150"/>
    <lineage>
        <taxon>Bacteria</taxon>
        <taxon>Pseudomonadati</taxon>
        <taxon>Spirochaetota</taxon>
        <taxon>Spirochaetia</taxon>
        <taxon>Spirochaetales</taxon>
        <taxon>Spirochaetaceae</taxon>
        <taxon>Spirochaeta</taxon>
    </lineage>
</organism>
<evidence type="ECO:0000259" key="5">
    <source>
        <dbReference type="Pfam" id="PF00140"/>
    </source>
</evidence>
<dbReference type="Gene3D" id="1.10.10.10">
    <property type="entry name" value="Winged helix-like DNA-binding domain superfamily/Winged helix DNA-binding domain"/>
    <property type="match status" value="2"/>
</dbReference>
<dbReference type="InterPro" id="IPR014284">
    <property type="entry name" value="RNA_pol_sigma-70_dom"/>
</dbReference>
<dbReference type="SUPFAM" id="SSF88946">
    <property type="entry name" value="Sigma2 domain of RNA polymerase sigma factors"/>
    <property type="match status" value="1"/>
</dbReference>
<dbReference type="SUPFAM" id="SSF88659">
    <property type="entry name" value="Sigma3 and sigma4 domains of RNA polymerase sigma factors"/>
    <property type="match status" value="2"/>
</dbReference>
<evidence type="ECO:0000259" key="6">
    <source>
        <dbReference type="Pfam" id="PF04539"/>
    </source>
</evidence>
<sequence>MNTGVKVMYAVAEKANDPLKTYLNQISRFQLLTFNDEQELFAELVSLKNTLAELAEAEKSADVSQTYLSGRKESCHARIKELKDHMVNSNLRLVVSIAKKYQHKGMSLPDLINEGNIGLILALDRFDYTKGFRFSTYATWWIKQEITKALSEKVRSIRLPVYMNNKIKHFKSVFDHLTQDFGREPTMAELSLFMDIPEEKVCELFTCMNDITSLDSVLESDHKSDLLDFLIDDYSSGFVDDFFRKEMCETLNRELASLPERERRIIEMRFGLRGQEPHTLDTAGKELGITRERVRQIQVKTINKLKNSERIGSFFA</sequence>
<protein>
    <submittedName>
        <fullName evidence="9">RNA polymerase primary sigma factor</fullName>
    </submittedName>
</protein>
<dbReference type="GO" id="GO:0006352">
    <property type="term" value="P:DNA-templated transcription initiation"/>
    <property type="evidence" value="ECO:0007669"/>
    <property type="project" value="InterPro"/>
</dbReference>
<dbReference type="PANTHER" id="PTHR30603">
    <property type="entry name" value="RNA POLYMERASE SIGMA FACTOR RPO"/>
    <property type="match status" value="1"/>
</dbReference>
<proteinExistence type="predicted"/>
<feature type="domain" description="RNA polymerase sigma-70 region 2" evidence="7">
    <location>
        <begin position="86"/>
        <end position="153"/>
    </location>
</feature>
<feature type="domain" description="RNA polymerase sigma-70 region 3" evidence="6">
    <location>
        <begin position="168"/>
        <end position="234"/>
    </location>
</feature>
<dbReference type="InterPro" id="IPR013324">
    <property type="entry name" value="RNA_pol_sigma_r3/r4-like"/>
</dbReference>
<dbReference type="CDD" id="cd06171">
    <property type="entry name" value="Sigma70_r4"/>
    <property type="match status" value="1"/>
</dbReference>
<evidence type="ECO:0000259" key="7">
    <source>
        <dbReference type="Pfam" id="PF04542"/>
    </source>
</evidence>
<dbReference type="Pfam" id="PF04539">
    <property type="entry name" value="Sigma70_r3"/>
    <property type="match status" value="1"/>
</dbReference>
<dbReference type="InterPro" id="IPR007630">
    <property type="entry name" value="RNA_pol_sigma70_r4"/>
</dbReference>
<name>A0A841RGB0_9SPIO</name>